<evidence type="ECO:0000313" key="2">
    <source>
        <dbReference type="EMBL" id="EJT97865.1"/>
    </source>
</evidence>
<keyword evidence="3" id="KW-1185">Reference proteome</keyword>
<evidence type="ECO:0000313" key="3">
    <source>
        <dbReference type="Proteomes" id="UP000030653"/>
    </source>
</evidence>
<dbReference type="AlphaFoldDB" id="M5FNS3"/>
<proteinExistence type="predicted"/>
<evidence type="ECO:0000256" key="1">
    <source>
        <dbReference type="SAM" id="MobiDB-lite"/>
    </source>
</evidence>
<accession>M5FNS3</accession>
<gene>
    <name evidence="2" type="ORF">DACRYDRAFT_111384</name>
</gene>
<name>M5FNS3_DACPD</name>
<dbReference type="EMBL" id="JH795875">
    <property type="protein sequence ID" value="EJT97865.1"/>
    <property type="molecule type" value="Genomic_DNA"/>
</dbReference>
<organism evidence="2 3">
    <name type="scientific">Dacryopinax primogenitus (strain DJM 731)</name>
    <name type="common">Brown rot fungus</name>
    <dbReference type="NCBI Taxonomy" id="1858805"/>
    <lineage>
        <taxon>Eukaryota</taxon>
        <taxon>Fungi</taxon>
        <taxon>Dikarya</taxon>
        <taxon>Basidiomycota</taxon>
        <taxon>Agaricomycotina</taxon>
        <taxon>Dacrymycetes</taxon>
        <taxon>Dacrymycetales</taxon>
        <taxon>Dacrymycetaceae</taxon>
        <taxon>Dacryopinax</taxon>
    </lineage>
</organism>
<reference evidence="2 3" key="1">
    <citation type="journal article" date="2012" name="Science">
        <title>The Paleozoic origin of enzymatic lignin decomposition reconstructed from 31 fungal genomes.</title>
        <authorList>
            <person name="Floudas D."/>
            <person name="Binder M."/>
            <person name="Riley R."/>
            <person name="Barry K."/>
            <person name="Blanchette R.A."/>
            <person name="Henrissat B."/>
            <person name="Martinez A.T."/>
            <person name="Otillar R."/>
            <person name="Spatafora J.W."/>
            <person name="Yadav J.S."/>
            <person name="Aerts A."/>
            <person name="Benoit I."/>
            <person name="Boyd A."/>
            <person name="Carlson A."/>
            <person name="Copeland A."/>
            <person name="Coutinho P.M."/>
            <person name="de Vries R.P."/>
            <person name="Ferreira P."/>
            <person name="Findley K."/>
            <person name="Foster B."/>
            <person name="Gaskell J."/>
            <person name="Glotzer D."/>
            <person name="Gorecki P."/>
            <person name="Heitman J."/>
            <person name="Hesse C."/>
            <person name="Hori C."/>
            <person name="Igarashi K."/>
            <person name="Jurgens J.A."/>
            <person name="Kallen N."/>
            <person name="Kersten P."/>
            <person name="Kohler A."/>
            <person name="Kuees U."/>
            <person name="Kumar T.K.A."/>
            <person name="Kuo A."/>
            <person name="LaButti K."/>
            <person name="Larrondo L.F."/>
            <person name="Lindquist E."/>
            <person name="Ling A."/>
            <person name="Lombard V."/>
            <person name="Lucas S."/>
            <person name="Lundell T."/>
            <person name="Martin R."/>
            <person name="McLaughlin D.J."/>
            <person name="Morgenstern I."/>
            <person name="Morin E."/>
            <person name="Murat C."/>
            <person name="Nagy L.G."/>
            <person name="Nolan M."/>
            <person name="Ohm R.A."/>
            <person name="Patyshakuliyeva A."/>
            <person name="Rokas A."/>
            <person name="Ruiz-Duenas F.J."/>
            <person name="Sabat G."/>
            <person name="Salamov A."/>
            <person name="Samejima M."/>
            <person name="Schmutz J."/>
            <person name="Slot J.C."/>
            <person name="St John F."/>
            <person name="Stenlid J."/>
            <person name="Sun H."/>
            <person name="Sun S."/>
            <person name="Syed K."/>
            <person name="Tsang A."/>
            <person name="Wiebenga A."/>
            <person name="Young D."/>
            <person name="Pisabarro A."/>
            <person name="Eastwood D.C."/>
            <person name="Martin F."/>
            <person name="Cullen D."/>
            <person name="Grigoriev I.V."/>
            <person name="Hibbett D.S."/>
        </authorList>
    </citation>
    <scope>NUCLEOTIDE SEQUENCE [LARGE SCALE GENOMIC DNA]</scope>
    <source>
        <strain evidence="2 3">DJM-731 SS1</strain>
    </source>
</reference>
<sequence>MYAGFLIPREEITPWLERHDLRRWLKENSWGDDLNFGLPTGAEVALQMYLKKHLGLKARNECLRRDFKWDYAGVWLIRKTRNPKELCDMFVAHRWYPTPPPVEPEYERSDQDFANKLRSVGLTNFVFASATPLRGGMTKMTIICHPTSDEDGNASPGSDDSTGTITPLPSPDDVLPSTDR</sequence>
<dbReference type="RefSeq" id="XP_040624763.1">
    <property type="nucleotide sequence ID" value="XM_040769222.1"/>
</dbReference>
<feature type="compositionally biased region" description="Polar residues" evidence="1">
    <location>
        <begin position="155"/>
        <end position="167"/>
    </location>
</feature>
<protein>
    <submittedName>
        <fullName evidence="2">Uncharacterized protein</fullName>
    </submittedName>
</protein>
<feature type="region of interest" description="Disordered" evidence="1">
    <location>
        <begin position="144"/>
        <end position="180"/>
    </location>
</feature>
<dbReference type="Proteomes" id="UP000030653">
    <property type="component" value="Unassembled WGS sequence"/>
</dbReference>
<dbReference type="HOGENOM" id="CLU_1496166_0_0_1"/>
<dbReference type="GeneID" id="63684284"/>